<evidence type="ECO:0000256" key="4">
    <source>
        <dbReference type="ARBA" id="ARBA00022827"/>
    </source>
</evidence>
<evidence type="ECO:0000259" key="6">
    <source>
        <dbReference type="PROSITE" id="PS51387"/>
    </source>
</evidence>
<dbReference type="GO" id="GO:0071949">
    <property type="term" value="F:FAD binding"/>
    <property type="evidence" value="ECO:0007669"/>
    <property type="project" value="InterPro"/>
</dbReference>
<comment type="caution">
    <text evidence="7">The sequence shown here is derived from an EMBL/GenBank/DDBJ whole genome shotgun (WGS) entry which is preliminary data.</text>
</comment>
<dbReference type="Pfam" id="PF01565">
    <property type="entry name" value="FAD_binding_4"/>
    <property type="match status" value="1"/>
</dbReference>
<sequence length="376" mass="38962">MIADATTSADVRNAVSTAREHGLPVAVYATGHGGPMPAADDAVVITTAGMTGVFVDPGRRVARVGAGVRWGEVIAAAAPFGLAPLSGTSPDVGVVGYTLGGGMGWLSRRYGFAADSVLRAEIVTADGEPRTISADREPDLFWAIRGGGANFGVVTALEFRLYPAGTVYAGTATFPLHLAADVLAAYRDTDIPDELTANVVLTRESVAIRGMYAGPAEDARRALAPLWLGEPVADGWRAMSYTESGTVGGTAPHNFTLRHDVPVAAIVDAVHGGANTVEVRRWGGAMARPGADAGPIGHRDVPFSVVVDGPAEVVAPVVANGTGGSFLNWLHDPARTHTAYTAADYARLREVKAAYDPDRVFTPVKSIPPVTCTVAA</sequence>
<evidence type="ECO:0000256" key="3">
    <source>
        <dbReference type="ARBA" id="ARBA00022630"/>
    </source>
</evidence>
<evidence type="ECO:0000313" key="7">
    <source>
        <dbReference type="EMBL" id="MBB4910393.1"/>
    </source>
</evidence>
<name>A0A7W7VHG5_9PSEU</name>
<dbReference type="PANTHER" id="PTHR42973:SF39">
    <property type="entry name" value="FAD-BINDING PCMH-TYPE DOMAIN-CONTAINING PROTEIN"/>
    <property type="match status" value="1"/>
</dbReference>
<dbReference type="GO" id="GO:0016491">
    <property type="term" value="F:oxidoreductase activity"/>
    <property type="evidence" value="ECO:0007669"/>
    <property type="project" value="UniProtKB-KW"/>
</dbReference>
<dbReference type="InterPro" id="IPR036318">
    <property type="entry name" value="FAD-bd_PCMH-like_sf"/>
</dbReference>
<evidence type="ECO:0000313" key="8">
    <source>
        <dbReference type="Proteomes" id="UP000520767"/>
    </source>
</evidence>
<keyword evidence="3" id="KW-0285">Flavoprotein</keyword>
<reference evidence="7 8" key="1">
    <citation type="submission" date="2020-08" db="EMBL/GenBank/DDBJ databases">
        <title>Genomic Encyclopedia of Type Strains, Phase III (KMG-III): the genomes of soil and plant-associated and newly described type strains.</title>
        <authorList>
            <person name="Whitman W."/>
        </authorList>
    </citation>
    <scope>NUCLEOTIDE SEQUENCE [LARGE SCALE GENOMIC DNA]</scope>
    <source>
        <strain evidence="7 8">CECT 8960</strain>
    </source>
</reference>
<protein>
    <submittedName>
        <fullName evidence="7">FAD/FMN-containing dehydrogenase</fullName>
    </submittedName>
</protein>
<proteinExistence type="inferred from homology"/>
<evidence type="ECO:0000256" key="1">
    <source>
        <dbReference type="ARBA" id="ARBA00001974"/>
    </source>
</evidence>
<dbReference type="InterPro" id="IPR006094">
    <property type="entry name" value="Oxid_FAD_bind_N"/>
</dbReference>
<organism evidence="7 8">
    <name type="scientific">Actinophytocola algeriensis</name>
    <dbReference type="NCBI Taxonomy" id="1768010"/>
    <lineage>
        <taxon>Bacteria</taxon>
        <taxon>Bacillati</taxon>
        <taxon>Actinomycetota</taxon>
        <taxon>Actinomycetes</taxon>
        <taxon>Pseudonocardiales</taxon>
        <taxon>Pseudonocardiaceae</taxon>
    </lineage>
</organism>
<keyword evidence="8" id="KW-1185">Reference proteome</keyword>
<dbReference type="AlphaFoldDB" id="A0A7W7VHG5"/>
<dbReference type="SUPFAM" id="SSF56176">
    <property type="entry name" value="FAD-binding/transporter-associated domain-like"/>
    <property type="match status" value="1"/>
</dbReference>
<comment type="cofactor">
    <cofactor evidence="1">
        <name>FAD</name>
        <dbReference type="ChEBI" id="CHEBI:57692"/>
    </cofactor>
</comment>
<gene>
    <name evidence="7" type="ORF">FHR82_006651</name>
</gene>
<evidence type="ECO:0000256" key="2">
    <source>
        <dbReference type="ARBA" id="ARBA00005466"/>
    </source>
</evidence>
<comment type="similarity">
    <text evidence="2">Belongs to the oxygen-dependent FAD-linked oxidoreductase family.</text>
</comment>
<dbReference type="InterPro" id="IPR016169">
    <property type="entry name" value="FAD-bd_PCMH_sub2"/>
</dbReference>
<dbReference type="Gene3D" id="3.40.462.20">
    <property type="match status" value="1"/>
</dbReference>
<accession>A0A7W7VHG5</accession>
<feature type="domain" description="FAD-binding PCMH-type" evidence="6">
    <location>
        <begin position="1"/>
        <end position="164"/>
    </location>
</feature>
<keyword evidence="4" id="KW-0274">FAD</keyword>
<keyword evidence="5" id="KW-0560">Oxidoreductase</keyword>
<dbReference type="InterPro" id="IPR050416">
    <property type="entry name" value="FAD-linked_Oxidoreductase"/>
</dbReference>
<dbReference type="InterPro" id="IPR016166">
    <property type="entry name" value="FAD-bd_PCMH"/>
</dbReference>
<dbReference type="Gene3D" id="3.30.43.10">
    <property type="entry name" value="Uridine Diphospho-n-acetylenolpyruvylglucosamine Reductase, domain 2"/>
    <property type="match status" value="1"/>
</dbReference>
<dbReference type="Pfam" id="PF08031">
    <property type="entry name" value="BBE"/>
    <property type="match status" value="1"/>
</dbReference>
<dbReference type="InterPro" id="IPR016167">
    <property type="entry name" value="FAD-bd_PCMH_sub1"/>
</dbReference>
<dbReference type="Proteomes" id="UP000520767">
    <property type="component" value="Unassembled WGS sequence"/>
</dbReference>
<dbReference type="EMBL" id="JACHJQ010000007">
    <property type="protein sequence ID" value="MBB4910393.1"/>
    <property type="molecule type" value="Genomic_DNA"/>
</dbReference>
<dbReference type="Gene3D" id="3.30.465.10">
    <property type="match status" value="1"/>
</dbReference>
<evidence type="ECO:0000256" key="5">
    <source>
        <dbReference type="ARBA" id="ARBA00023002"/>
    </source>
</evidence>
<dbReference type="PANTHER" id="PTHR42973">
    <property type="entry name" value="BINDING OXIDOREDUCTASE, PUTATIVE (AFU_ORTHOLOGUE AFUA_1G17690)-RELATED"/>
    <property type="match status" value="1"/>
</dbReference>
<dbReference type="InterPro" id="IPR012951">
    <property type="entry name" value="BBE"/>
</dbReference>
<dbReference type="PROSITE" id="PS51387">
    <property type="entry name" value="FAD_PCMH"/>
    <property type="match status" value="1"/>
</dbReference>
<dbReference type="RefSeq" id="WP_184814446.1">
    <property type="nucleotide sequence ID" value="NZ_JACHJQ010000007.1"/>
</dbReference>